<sequence length="240" mass="25578">MPPFTTQPDGARRVPDLRAGTHVDLPATEPVLAATDLVVAGEHVWAFLPGAVDRWAVLGVDGHPVADLALDSSDGRARQVPLPDGGVLLGVSEGPDAARVALGRLTGDGIEYREYFPDLDRVLLDAAPDGGHFLTLDQYGLSLAVHRRTDGAVLVETSLAAFGLDADAHLLPAGGYLDAGAALVLTSVHTEEADWRQWHLLDTRTGQVLDDLDLPGDPDAVRPLGDGTWWDGQRRQVLSR</sequence>
<reference evidence="1 2" key="1">
    <citation type="submission" date="2021-03" db="EMBL/GenBank/DDBJ databases">
        <title>Sequencing the genomes of 1000 actinobacteria strains.</title>
        <authorList>
            <person name="Klenk H.-P."/>
        </authorList>
    </citation>
    <scope>NUCLEOTIDE SEQUENCE [LARGE SCALE GENOMIC DNA]</scope>
    <source>
        <strain evidence="1 2">DSM 44580</strain>
    </source>
</reference>
<dbReference type="Proteomes" id="UP001519363">
    <property type="component" value="Unassembled WGS sequence"/>
</dbReference>
<gene>
    <name evidence="1" type="ORF">JOF53_001578</name>
</gene>
<evidence type="ECO:0008006" key="3">
    <source>
        <dbReference type="Google" id="ProtNLM"/>
    </source>
</evidence>
<proteinExistence type="predicted"/>
<evidence type="ECO:0000313" key="2">
    <source>
        <dbReference type="Proteomes" id="UP001519363"/>
    </source>
</evidence>
<dbReference type="EMBL" id="JAGIOO010000001">
    <property type="protein sequence ID" value="MBP2472706.1"/>
    <property type="molecule type" value="Genomic_DNA"/>
</dbReference>
<accession>A0ABS5A7Z4</accession>
<dbReference type="RefSeq" id="WP_086790082.1">
    <property type="nucleotide sequence ID" value="NZ_JAGIOO010000001.1"/>
</dbReference>
<comment type="caution">
    <text evidence="1">The sequence shown here is derived from an EMBL/GenBank/DDBJ whole genome shotgun (WGS) entry which is preliminary data.</text>
</comment>
<keyword evidence="2" id="KW-1185">Reference proteome</keyword>
<organism evidence="1 2">
    <name type="scientific">Crossiella equi</name>
    <dbReference type="NCBI Taxonomy" id="130796"/>
    <lineage>
        <taxon>Bacteria</taxon>
        <taxon>Bacillati</taxon>
        <taxon>Actinomycetota</taxon>
        <taxon>Actinomycetes</taxon>
        <taxon>Pseudonocardiales</taxon>
        <taxon>Pseudonocardiaceae</taxon>
        <taxon>Crossiella</taxon>
    </lineage>
</organism>
<name>A0ABS5A7Z4_9PSEU</name>
<evidence type="ECO:0000313" key="1">
    <source>
        <dbReference type="EMBL" id="MBP2472706.1"/>
    </source>
</evidence>
<protein>
    <recommendedName>
        <fullName evidence="3">S9 family peptidase</fullName>
    </recommendedName>
</protein>